<proteinExistence type="predicted"/>
<protein>
    <submittedName>
        <fullName evidence="1">Uncharacterized protein</fullName>
    </submittedName>
</protein>
<evidence type="ECO:0000313" key="1">
    <source>
        <dbReference type="EMBL" id="SVD96687.1"/>
    </source>
</evidence>
<reference evidence="1" key="1">
    <citation type="submission" date="2018-05" db="EMBL/GenBank/DDBJ databases">
        <authorList>
            <person name="Lanie J.A."/>
            <person name="Ng W.-L."/>
            <person name="Kazmierczak K.M."/>
            <person name="Andrzejewski T.M."/>
            <person name="Davidsen T.M."/>
            <person name="Wayne K.J."/>
            <person name="Tettelin H."/>
            <person name="Glass J.I."/>
            <person name="Rusch D."/>
            <person name="Podicherti R."/>
            <person name="Tsui H.-C.T."/>
            <person name="Winkler M.E."/>
        </authorList>
    </citation>
    <scope>NUCLEOTIDE SEQUENCE</scope>
</reference>
<gene>
    <name evidence="1" type="ORF">METZ01_LOCUS449541</name>
</gene>
<sequence length="40" mass="4495">TVGDTVDNFGTTICQNDSGEWNYNTGGLHNVVWMNLFTSW</sequence>
<dbReference type="EMBL" id="UINC01185129">
    <property type="protein sequence ID" value="SVD96687.1"/>
    <property type="molecule type" value="Genomic_DNA"/>
</dbReference>
<dbReference type="AlphaFoldDB" id="A0A382ZMA1"/>
<accession>A0A382ZMA1</accession>
<organism evidence="1">
    <name type="scientific">marine metagenome</name>
    <dbReference type="NCBI Taxonomy" id="408172"/>
    <lineage>
        <taxon>unclassified sequences</taxon>
        <taxon>metagenomes</taxon>
        <taxon>ecological metagenomes</taxon>
    </lineage>
</organism>
<name>A0A382ZMA1_9ZZZZ</name>
<feature type="non-terminal residue" evidence="1">
    <location>
        <position position="1"/>
    </location>
</feature>